<reference evidence="3" key="1">
    <citation type="submission" date="2000-03" db="EMBL/GenBank/DDBJ databases">
        <title>Characterization and molecular cloning of SNAld, a lectin from leaves of elder (Sambucus nigra).</title>
        <authorList>
            <person name="Girbes T."/>
            <person name="Arias F.J."/>
            <person name="Antolin P."/>
        </authorList>
    </citation>
    <scope>NUCLEOTIDE SEQUENCE</scope>
    <source>
        <tissue evidence="3">Leaf</tissue>
    </source>
</reference>
<dbReference type="AlphaFoldDB" id="Q8GTA6"/>
<dbReference type="Pfam" id="PF00652">
    <property type="entry name" value="Ricin_B_lectin"/>
    <property type="match status" value="2"/>
</dbReference>
<evidence type="ECO:0000256" key="1">
    <source>
        <dbReference type="SAM" id="SignalP"/>
    </source>
</evidence>
<feature type="domain" description="Ricin B lectin" evidence="2">
    <location>
        <begin position="180"/>
        <end position="303"/>
    </location>
</feature>
<feature type="domain" description="Ricin B lectin" evidence="2">
    <location>
        <begin position="55"/>
        <end position="175"/>
    </location>
</feature>
<dbReference type="SMART" id="SM00458">
    <property type="entry name" value="RICIN"/>
    <property type="match status" value="2"/>
</dbReference>
<keyword evidence="3" id="KW-0430">Lectin</keyword>
<feature type="signal peptide" evidence="1">
    <location>
        <begin position="1"/>
        <end position="25"/>
    </location>
</feature>
<dbReference type="SUPFAM" id="SSF50370">
    <property type="entry name" value="Ricin B-like lectins"/>
    <property type="match status" value="2"/>
</dbReference>
<sequence>MRVVAAAMLCLYIVVLAICSVGIQGIDYPSVSFKFNAIRMPHDLVGEDNKFNDGEPFTRHIIGRDGLCVDARTGCDIQLWPCGSQTSQQWTFYEDGTIRSMGKCMTANGFNSGSYIMIFDCSSATEDATKWDVTIDGSIINLSSVLVMTSPSRASGTALVLDNNILAASQGWTVSNGVQPNVTLIVGYNNMCLKANGENNKVWMENCVSTSVQQQWVLFGDRTIRVNSNRDLCLTSSGHVSKDIIISFKCQGLLTQRWFFKSDGSIVNPNTTLVMDVKGSDVSLREIIIFPATGNPNQKWRTEVLPS</sequence>
<proteinExistence type="evidence at transcript level"/>
<organism evidence="3">
    <name type="scientific">Sambucus nigra</name>
    <name type="common">European elder</name>
    <dbReference type="NCBI Taxonomy" id="4202"/>
    <lineage>
        <taxon>Eukaryota</taxon>
        <taxon>Viridiplantae</taxon>
        <taxon>Streptophyta</taxon>
        <taxon>Embryophyta</taxon>
        <taxon>Tracheophyta</taxon>
        <taxon>Spermatophyta</taxon>
        <taxon>Magnoliopsida</taxon>
        <taxon>eudicotyledons</taxon>
        <taxon>Gunneridae</taxon>
        <taxon>Pentapetalae</taxon>
        <taxon>asterids</taxon>
        <taxon>campanulids</taxon>
        <taxon>Dipsacales</taxon>
        <taxon>Adoxaceae</taxon>
        <taxon>Sambucus</taxon>
    </lineage>
</organism>
<dbReference type="GO" id="GO:0030246">
    <property type="term" value="F:carbohydrate binding"/>
    <property type="evidence" value="ECO:0007669"/>
    <property type="project" value="UniProtKB-KW"/>
</dbReference>
<dbReference type="CAZy" id="CBM13">
    <property type="family name" value="Carbohydrate-Binding Module Family 13"/>
</dbReference>
<keyword evidence="1" id="KW-0732">Signal</keyword>
<feature type="chain" id="PRO_5004307931" evidence="1">
    <location>
        <begin position="26"/>
        <end position="307"/>
    </location>
</feature>
<protein>
    <submittedName>
        <fullName evidence="3">Dimeric lectin SNAld</fullName>
    </submittedName>
</protein>
<evidence type="ECO:0000313" key="3">
    <source>
        <dbReference type="EMBL" id="AAN86131.1"/>
    </source>
</evidence>
<dbReference type="InterPro" id="IPR000772">
    <property type="entry name" value="Ricin_B_lectin"/>
</dbReference>
<name>Q8GTA6_SAMNI</name>
<dbReference type="InterPro" id="IPR035992">
    <property type="entry name" value="Ricin_B-like_lectins"/>
</dbReference>
<dbReference type="PROSITE" id="PS50231">
    <property type="entry name" value="RICIN_B_LECTIN"/>
    <property type="match status" value="2"/>
</dbReference>
<dbReference type="Gene3D" id="2.80.10.50">
    <property type="match status" value="2"/>
</dbReference>
<evidence type="ECO:0000259" key="2">
    <source>
        <dbReference type="SMART" id="SM00458"/>
    </source>
</evidence>
<dbReference type="EMBL" id="AF249281">
    <property type="protein sequence ID" value="AAN86131.1"/>
    <property type="molecule type" value="mRNA"/>
</dbReference>
<accession>Q8GTA6</accession>